<dbReference type="AlphaFoldDB" id="A0A0V0Z2I3"/>
<evidence type="ECO:0000313" key="4">
    <source>
        <dbReference type="Proteomes" id="UP000054783"/>
    </source>
</evidence>
<sequence length="196" mass="21683">MNPKWIRLEICIKCSHHHLSRVVLILHYIQERPIPSGEISEANRWESIKWFGRSSDSRVAASMSSEKTPALKSGRRRGKEVTNGCQTEQTERRRGSRDSTSATDLGTRMVTRGRKKLMEASVREAAHHEKPSTSGVDVNVVKPTKKSTGSTARRTRIAPSGDGRRRESGPSGAICGQADSYSGNAVTDRAEAKSRR</sequence>
<dbReference type="Proteomes" id="UP000054783">
    <property type="component" value="Unassembled WGS sequence"/>
</dbReference>
<feature type="compositionally biased region" description="Basic and acidic residues" evidence="1">
    <location>
        <begin position="116"/>
        <end position="131"/>
    </location>
</feature>
<reference evidence="3 4" key="1">
    <citation type="submission" date="2015-01" db="EMBL/GenBank/DDBJ databases">
        <title>Evolution of Trichinella species and genotypes.</title>
        <authorList>
            <person name="Korhonen P.K."/>
            <person name="Edoardo P."/>
            <person name="Giuseppe L.R."/>
            <person name="Gasser R.B."/>
        </authorList>
    </citation>
    <scope>NUCLEOTIDE SEQUENCE [LARGE SCALE GENOMIC DNA]</scope>
    <source>
        <strain evidence="3">ISS2496</strain>
    </source>
</reference>
<feature type="compositionally biased region" description="Low complexity" evidence="1">
    <location>
        <begin position="56"/>
        <end position="65"/>
    </location>
</feature>
<accession>A0A0V0Z2I3</accession>
<evidence type="ECO:0000256" key="1">
    <source>
        <dbReference type="SAM" id="MobiDB-lite"/>
    </source>
</evidence>
<dbReference type="STRING" id="990121.A0A0V0Z2I3"/>
<feature type="non-terminal residue" evidence="3">
    <location>
        <position position="196"/>
    </location>
</feature>
<comment type="caution">
    <text evidence="3">The sequence shown here is derived from an EMBL/GenBank/DDBJ whole genome shotgun (WGS) entry which is preliminary data.</text>
</comment>
<feature type="region of interest" description="Disordered" evidence="1">
    <location>
        <begin position="56"/>
        <end position="196"/>
    </location>
</feature>
<organism evidence="3 4">
    <name type="scientific">Trichinella patagoniensis</name>
    <dbReference type="NCBI Taxonomy" id="990121"/>
    <lineage>
        <taxon>Eukaryota</taxon>
        <taxon>Metazoa</taxon>
        <taxon>Ecdysozoa</taxon>
        <taxon>Nematoda</taxon>
        <taxon>Enoplea</taxon>
        <taxon>Dorylaimia</taxon>
        <taxon>Trichinellida</taxon>
        <taxon>Trichinellidae</taxon>
        <taxon>Trichinella</taxon>
    </lineage>
</organism>
<dbReference type="EMBL" id="JYDQ01000725">
    <property type="protein sequence ID" value="KRY06615.1"/>
    <property type="molecule type" value="Genomic_DNA"/>
</dbReference>
<evidence type="ECO:0000313" key="2">
    <source>
        <dbReference type="EMBL" id="KRY06615.1"/>
    </source>
</evidence>
<dbReference type="EMBL" id="JYDQ01000724">
    <property type="protein sequence ID" value="KRY06620.1"/>
    <property type="molecule type" value="Genomic_DNA"/>
</dbReference>
<name>A0A0V0Z2I3_9BILA</name>
<protein>
    <submittedName>
        <fullName evidence="3">Uncharacterized protein</fullName>
    </submittedName>
</protein>
<evidence type="ECO:0000313" key="3">
    <source>
        <dbReference type="EMBL" id="KRY06620.1"/>
    </source>
</evidence>
<dbReference type="OrthoDB" id="5934693at2759"/>
<proteinExistence type="predicted"/>
<gene>
    <name evidence="2" type="ORF">T12_12165</name>
    <name evidence="3" type="ORF">T12_7232</name>
</gene>
<keyword evidence="4" id="KW-1185">Reference proteome</keyword>